<organism evidence="7 8">
    <name type="scientific">Nocardia aobensis</name>
    <dbReference type="NCBI Taxonomy" id="257277"/>
    <lineage>
        <taxon>Bacteria</taxon>
        <taxon>Bacillati</taxon>
        <taxon>Actinomycetota</taxon>
        <taxon>Actinomycetes</taxon>
        <taxon>Mycobacteriales</taxon>
        <taxon>Nocardiaceae</taxon>
        <taxon>Nocardia</taxon>
    </lineage>
</organism>
<feature type="domain" description="Neutral/alkaline non-lysosomal ceramidase N-terminal" evidence="5">
    <location>
        <begin position="43"/>
        <end position="526"/>
    </location>
</feature>
<keyword evidence="4" id="KW-0732">Signal</keyword>
<dbReference type="InterPro" id="IPR031329">
    <property type="entry name" value="NEUT/ALK_ceramidase_N"/>
</dbReference>
<evidence type="ECO:0000313" key="8">
    <source>
        <dbReference type="Proteomes" id="UP001601442"/>
    </source>
</evidence>
<dbReference type="InterPro" id="IPR038445">
    <property type="entry name" value="NCDase_C_sf"/>
</dbReference>
<dbReference type="Gene3D" id="2.60.40.2300">
    <property type="entry name" value="Neutral/alkaline non-lysosomal ceramidase, C-terminal domain"/>
    <property type="match status" value="1"/>
</dbReference>
<dbReference type="PANTHER" id="PTHR12670">
    <property type="entry name" value="CERAMIDASE"/>
    <property type="match status" value="1"/>
</dbReference>
<dbReference type="Pfam" id="PF17048">
    <property type="entry name" value="Ceramidse_alk_C"/>
    <property type="match status" value="1"/>
</dbReference>
<keyword evidence="8" id="KW-1185">Reference proteome</keyword>
<reference evidence="7 8" key="1">
    <citation type="submission" date="2024-10" db="EMBL/GenBank/DDBJ databases">
        <title>The Natural Products Discovery Center: Release of the First 8490 Sequenced Strains for Exploring Actinobacteria Biosynthetic Diversity.</title>
        <authorList>
            <person name="Kalkreuter E."/>
            <person name="Kautsar S.A."/>
            <person name="Yang D."/>
            <person name="Bader C.D."/>
            <person name="Teijaro C.N."/>
            <person name="Fluegel L."/>
            <person name="Davis C.M."/>
            <person name="Simpson J.R."/>
            <person name="Lauterbach L."/>
            <person name="Steele A.D."/>
            <person name="Gui C."/>
            <person name="Meng S."/>
            <person name="Li G."/>
            <person name="Viehrig K."/>
            <person name="Ye F."/>
            <person name="Su P."/>
            <person name="Kiefer A.F."/>
            <person name="Nichols A."/>
            <person name="Cepeda A.J."/>
            <person name="Yan W."/>
            <person name="Fan B."/>
            <person name="Jiang Y."/>
            <person name="Adhikari A."/>
            <person name="Zheng C.-J."/>
            <person name="Schuster L."/>
            <person name="Cowan T.M."/>
            <person name="Smanski M.J."/>
            <person name="Chevrette M.G."/>
            <person name="De Carvalho L.P.S."/>
            <person name="Shen B."/>
        </authorList>
    </citation>
    <scope>NUCLEOTIDE SEQUENCE [LARGE SCALE GENOMIC DNA]</scope>
    <source>
        <strain evidence="7 8">NPDC004119</strain>
    </source>
</reference>
<dbReference type="RefSeq" id="WP_387401580.1">
    <property type="nucleotide sequence ID" value="NZ_JBIAMT010000009.1"/>
</dbReference>
<evidence type="ECO:0000256" key="2">
    <source>
        <dbReference type="ARBA" id="ARBA00022801"/>
    </source>
</evidence>
<feature type="domain" description="Neutral/alkaline non-lysosomal ceramidase C-terminal" evidence="6">
    <location>
        <begin position="528"/>
        <end position="688"/>
    </location>
</feature>
<comment type="catalytic activity">
    <reaction evidence="3">
        <text>an N-acylsphing-4-enine + H2O = sphing-4-enine + a fatty acid</text>
        <dbReference type="Rhea" id="RHEA:20856"/>
        <dbReference type="ChEBI" id="CHEBI:15377"/>
        <dbReference type="ChEBI" id="CHEBI:28868"/>
        <dbReference type="ChEBI" id="CHEBI:52639"/>
        <dbReference type="ChEBI" id="CHEBI:57756"/>
        <dbReference type="EC" id="3.5.1.23"/>
    </reaction>
</comment>
<dbReference type="Pfam" id="PF04734">
    <property type="entry name" value="Ceramidase_alk"/>
    <property type="match status" value="1"/>
</dbReference>
<keyword evidence="2 3" id="KW-0378">Hydrolase</keyword>
<name>A0ABW6PEH0_9NOCA</name>
<dbReference type="PANTHER" id="PTHR12670:SF1">
    <property type="entry name" value="NEUTRAL CERAMIDASE"/>
    <property type="match status" value="1"/>
</dbReference>
<evidence type="ECO:0000259" key="5">
    <source>
        <dbReference type="Pfam" id="PF04734"/>
    </source>
</evidence>
<gene>
    <name evidence="7" type="ORF">ACFYU5_34450</name>
</gene>
<sequence length="689" mass="73203">MTFTRRSMLAGTVTAAAAVAAGVGATASAGAAPIRVTGDEAGYLVGAGIADVTGAVAGQGMMGYSELDQVATGLLMRTWARAYIVVDRASGERVAFVNADIACLFQSVHLAVMQRLAQRFGALYTERNVNLNATHNHNSCGGTAREYAYSLAAYGFQSNSHQAEVDGIVAALVAAHENLAPGTLSLGHGELHDASANRSRVAFDLNPPDDKAAFPNAIDPQVTVLRLRQGGNDIGAITWFATHGTSLTDANTLISADNKGYASYRWEHDEMGVRPGGGKPGFVAAFAQTNAGDMTPNIGLTPWHPSGPTEDNRLNCSLIGERQYRAGRAAFDAARPMRSGGVDAALRYLNMADIAIDGSYTPDGKPARTAPAMMGAAAAATSSEDNWKTQLSFLQEGNADPVVAALGGLDGPIEQWMRDVQAPKLIVAPLGVLPPRPWVPLTVPIQILRIGDLVLASGPAEYTVVSGLRIRRVVAHALSVPLENVLLQGYSNGYCGYVTTPEEYASQQYEGGETLYGRWTLPAYVQEFDRLARAVAARVDLGRGPAPLDWTAGIQPNLLPPVPADAPMTGRAFGEVITAPKPGYGHGDTVTVEFCGAHPANDFHTGGSYFEVQRAEGEQWRAVFDDNDWCTELHWSRPLGQPEASRVAIHWTVPADAEAGRYRIEYRGDRRDGAATVPFTGTTAEFTVG</sequence>
<dbReference type="EC" id="3.5.1.23" evidence="3"/>
<comment type="caution">
    <text evidence="7">The sequence shown here is derived from an EMBL/GenBank/DDBJ whole genome shotgun (WGS) entry which is preliminary data.</text>
</comment>
<dbReference type="InterPro" id="IPR031331">
    <property type="entry name" value="NEUT/ALK_ceramidase_C"/>
</dbReference>
<evidence type="ECO:0000259" key="6">
    <source>
        <dbReference type="Pfam" id="PF17048"/>
    </source>
</evidence>
<dbReference type="InterPro" id="IPR006823">
    <property type="entry name" value="Ceramidase_alk"/>
</dbReference>
<feature type="signal peptide" evidence="4">
    <location>
        <begin position="1"/>
        <end position="31"/>
    </location>
</feature>
<evidence type="ECO:0000256" key="4">
    <source>
        <dbReference type="SAM" id="SignalP"/>
    </source>
</evidence>
<accession>A0ABW6PEH0</accession>
<evidence type="ECO:0000313" key="7">
    <source>
        <dbReference type="EMBL" id="MFF0501540.1"/>
    </source>
</evidence>
<evidence type="ECO:0000256" key="1">
    <source>
        <dbReference type="ARBA" id="ARBA00009835"/>
    </source>
</evidence>
<dbReference type="Proteomes" id="UP001601442">
    <property type="component" value="Unassembled WGS sequence"/>
</dbReference>
<proteinExistence type="inferred from homology"/>
<keyword evidence="3" id="KW-0746">Sphingolipid metabolism</keyword>
<feature type="chain" id="PRO_5046441298" description="Neutral ceramidase" evidence="4">
    <location>
        <begin position="32"/>
        <end position="689"/>
    </location>
</feature>
<evidence type="ECO:0000256" key="3">
    <source>
        <dbReference type="RuleBase" id="RU366019"/>
    </source>
</evidence>
<comment type="similarity">
    <text evidence="1 3">Belongs to the neutral ceramidase family.</text>
</comment>
<dbReference type="InterPro" id="IPR006311">
    <property type="entry name" value="TAT_signal"/>
</dbReference>
<protein>
    <recommendedName>
        <fullName evidence="3">Neutral ceramidase</fullName>
        <ecNumber evidence="3">3.5.1.23</ecNumber>
    </recommendedName>
</protein>
<dbReference type="PROSITE" id="PS51318">
    <property type="entry name" value="TAT"/>
    <property type="match status" value="1"/>
</dbReference>
<keyword evidence="3" id="KW-0443">Lipid metabolism</keyword>
<dbReference type="EMBL" id="JBIAMT010000009">
    <property type="protein sequence ID" value="MFF0501540.1"/>
    <property type="molecule type" value="Genomic_DNA"/>
</dbReference>